<organism evidence="3">
    <name type="scientific">Oceaniferula spumae</name>
    <dbReference type="NCBI Taxonomy" id="2979115"/>
    <lineage>
        <taxon>Bacteria</taxon>
        <taxon>Pseudomonadati</taxon>
        <taxon>Verrucomicrobiota</taxon>
        <taxon>Verrucomicrobiia</taxon>
        <taxon>Verrucomicrobiales</taxon>
        <taxon>Verrucomicrobiaceae</taxon>
        <taxon>Oceaniferula</taxon>
    </lineage>
</organism>
<evidence type="ECO:0000259" key="2">
    <source>
        <dbReference type="Pfam" id="PF07589"/>
    </source>
</evidence>
<evidence type="ECO:0000256" key="1">
    <source>
        <dbReference type="SAM" id="SignalP"/>
    </source>
</evidence>
<gene>
    <name evidence="3" type="ORF">NT6N_27240</name>
</gene>
<dbReference type="KEGG" id="osu:NT6N_27240"/>
<feature type="chain" id="PRO_5043636147" description="Ice-binding protein C-terminal domain-containing protein" evidence="1">
    <location>
        <begin position="22"/>
        <end position="197"/>
    </location>
</feature>
<sequence>MKSTILYTLVASAVLGLNANAALVAFGGNGTVDGVGYTLSGTGTANGGGVSLSGNQSITVTFDSAVNLILLAAPSSGIHNDDNGELVTGVLTGGTWSLITDPDGELKVTNGIGTDTLTTTFDYITSGDRGPNNNDFISSNQDWSITSTGPVTQIVLSRNNIGGSSALALDVTAVPEPSSAGLLALGICGLAFRRSRA</sequence>
<name>A0AAT9FP58_9BACT</name>
<dbReference type="AlphaFoldDB" id="A0AAT9FP58"/>
<feature type="domain" description="Ice-binding protein C-terminal" evidence="2">
    <location>
        <begin position="173"/>
        <end position="194"/>
    </location>
</feature>
<dbReference type="NCBIfam" id="TIGR02595">
    <property type="entry name" value="PEP_CTERM"/>
    <property type="match status" value="1"/>
</dbReference>
<protein>
    <recommendedName>
        <fullName evidence="2">Ice-binding protein C-terminal domain-containing protein</fullName>
    </recommendedName>
</protein>
<evidence type="ECO:0000313" key="3">
    <source>
        <dbReference type="EMBL" id="BDS07684.1"/>
    </source>
</evidence>
<dbReference type="EMBL" id="AP026866">
    <property type="protein sequence ID" value="BDS07684.1"/>
    <property type="molecule type" value="Genomic_DNA"/>
</dbReference>
<keyword evidence="1" id="KW-0732">Signal</keyword>
<feature type="signal peptide" evidence="1">
    <location>
        <begin position="1"/>
        <end position="21"/>
    </location>
</feature>
<accession>A0AAT9FP58</accession>
<dbReference type="InterPro" id="IPR013424">
    <property type="entry name" value="Ice-binding_C"/>
</dbReference>
<reference evidence="3" key="1">
    <citation type="submission" date="2024-07" db="EMBL/GenBank/DDBJ databases">
        <title>Complete genome sequence of Verrucomicrobiaceae bacterium NT6N.</title>
        <authorList>
            <person name="Huang C."/>
            <person name="Takami H."/>
            <person name="Hamasaki K."/>
        </authorList>
    </citation>
    <scope>NUCLEOTIDE SEQUENCE</scope>
    <source>
        <strain evidence="3">NT6N</strain>
    </source>
</reference>
<dbReference type="Pfam" id="PF07589">
    <property type="entry name" value="PEP-CTERM"/>
    <property type="match status" value="1"/>
</dbReference>
<proteinExistence type="predicted"/>